<proteinExistence type="predicted"/>
<sequence length="114" mass="12995">MINSVSQTYVDSPSRGNLRNNLQVEVTTKSEVVNRAAVNDESNAPSKNDASDIYQRIERAGNSQQYIQTIENRNQFDTLERGFASQPPIQQYQNNQQIIQRDEVNQLFSISLFA</sequence>
<gene>
    <name evidence="1" type="ORF">ABVT42_06175</name>
</gene>
<evidence type="ECO:0000313" key="2">
    <source>
        <dbReference type="Proteomes" id="UP001554427"/>
    </source>
</evidence>
<dbReference type="EMBL" id="JBFDAH010000005">
    <property type="protein sequence ID" value="MEW4365040.1"/>
    <property type="molecule type" value="Genomic_DNA"/>
</dbReference>
<protein>
    <submittedName>
        <fullName evidence="1">Uncharacterized protein</fullName>
    </submittedName>
</protein>
<name>A0ABV3MLS3_9GAMM</name>
<reference evidence="1 2" key="1">
    <citation type="submission" date="2024-06" db="EMBL/GenBank/DDBJ databases">
        <title>Aliikangiella maris sp. nov., sp. nov., a phycosphere bacterium isolated from seawater and ecosystem role in Phaeocystis globosa blooms.</title>
        <authorList>
            <person name="Li F."/>
        </authorList>
    </citation>
    <scope>NUCLEOTIDE SEQUENCE [LARGE SCALE GENOMIC DNA]</scope>
    <source>
        <strain evidence="1 2">GXAS 306</strain>
    </source>
</reference>
<keyword evidence="2" id="KW-1185">Reference proteome</keyword>
<dbReference type="Proteomes" id="UP001554427">
    <property type="component" value="Unassembled WGS sequence"/>
</dbReference>
<evidence type="ECO:0000313" key="1">
    <source>
        <dbReference type="EMBL" id="MEW4365040.1"/>
    </source>
</evidence>
<accession>A0ABV3MLS3</accession>
<organism evidence="1 2">
    <name type="scientific">Aliikangiella maris</name>
    <dbReference type="NCBI Taxonomy" id="3162458"/>
    <lineage>
        <taxon>Bacteria</taxon>
        <taxon>Pseudomonadati</taxon>
        <taxon>Pseudomonadota</taxon>
        <taxon>Gammaproteobacteria</taxon>
        <taxon>Oceanospirillales</taxon>
        <taxon>Pleioneaceae</taxon>
        <taxon>Aliikangiella</taxon>
    </lineage>
</organism>
<comment type="caution">
    <text evidence="1">The sequence shown here is derived from an EMBL/GenBank/DDBJ whole genome shotgun (WGS) entry which is preliminary data.</text>
</comment>